<dbReference type="InterPro" id="IPR015854">
    <property type="entry name" value="ABC_transpr_LolD-like"/>
</dbReference>
<keyword evidence="6" id="KW-1185">Reference proteome</keyword>
<dbReference type="Pfam" id="PF00005">
    <property type="entry name" value="ABC_tran"/>
    <property type="match status" value="1"/>
</dbReference>
<protein>
    <submittedName>
        <fullName evidence="5">ABC transport system ATP-binding protein</fullName>
    </submittedName>
</protein>
<feature type="domain" description="ABC transporter" evidence="4">
    <location>
        <begin position="12"/>
        <end position="235"/>
    </location>
</feature>
<dbReference type="InterPro" id="IPR003593">
    <property type="entry name" value="AAA+_ATPase"/>
</dbReference>
<accession>A0ABY0R7X9</accession>
<name>A0ABY0R7X9_9GAMM</name>
<evidence type="ECO:0000313" key="6">
    <source>
        <dbReference type="Proteomes" id="UP000182276"/>
    </source>
</evidence>
<dbReference type="SMART" id="SM00382">
    <property type="entry name" value="AAA"/>
    <property type="match status" value="1"/>
</dbReference>
<proteinExistence type="predicted"/>
<dbReference type="InterPro" id="IPR027417">
    <property type="entry name" value="P-loop_NTPase"/>
</dbReference>
<dbReference type="CDD" id="cd03255">
    <property type="entry name" value="ABC_MJ0796_LolCDE_FtsE"/>
    <property type="match status" value="1"/>
</dbReference>
<keyword evidence="2" id="KW-0547">Nucleotide-binding</keyword>
<dbReference type="Gene3D" id="3.40.50.300">
    <property type="entry name" value="P-loop containing nucleotide triphosphate hydrolases"/>
    <property type="match status" value="1"/>
</dbReference>
<evidence type="ECO:0000256" key="2">
    <source>
        <dbReference type="ARBA" id="ARBA00022741"/>
    </source>
</evidence>
<dbReference type="InterPro" id="IPR017911">
    <property type="entry name" value="MacB-like_ATP-bd"/>
</dbReference>
<reference evidence="5 6" key="1">
    <citation type="submission" date="2016-10" db="EMBL/GenBank/DDBJ databases">
        <authorList>
            <person name="Varghese N."/>
            <person name="Submissions S."/>
        </authorList>
    </citation>
    <scope>NUCLEOTIDE SEQUENCE [LARGE SCALE GENOMIC DNA]</scope>
    <source>
        <strain evidence="5 6">DSM 6083</strain>
    </source>
</reference>
<evidence type="ECO:0000313" key="5">
    <source>
        <dbReference type="EMBL" id="SDM75346.1"/>
    </source>
</evidence>
<sequence length="241" mass="26206">MPAEHAMAPPVLEIHDLHFAWPGQTELLHIPQLSLHQGERVFLEGPSGSGKSTLLGLVGGVHMPDRGHVRLLGRDLASLGAAARDRWRVDHTGFIFQQFNLLPFLSVSANVTLPCGFSRLRRERACGRHGSTEQAASRLLEHLGLPPSLLERRADSLSIGQQQRVAAARALIGQPELVIADEPTSALDADSRESFLRLLFDECSAAGASLLFVSHDRSLAGLFDRSLSLPALNRARPITES</sequence>
<dbReference type="EMBL" id="FNHO01000008">
    <property type="protein sequence ID" value="SDM75346.1"/>
    <property type="molecule type" value="Genomic_DNA"/>
</dbReference>
<keyword evidence="1" id="KW-0813">Transport</keyword>
<evidence type="ECO:0000256" key="3">
    <source>
        <dbReference type="ARBA" id="ARBA00022840"/>
    </source>
</evidence>
<dbReference type="InterPro" id="IPR003439">
    <property type="entry name" value="ABC_transporter-like_ATP-bd"/>
</dbReference>
<dbReference type="PANTHER" id="PTHR24220">
    <property type="entry name" value="IMPORT ATP-BINDING PROTEIN"/>
    <property type="match status" value="1"/>
</dbReference>
<dbReference type="PROSITE" id="PS50893">
    <property type="entry name" value="ABC_TRANSPORTER_2"/>
    <property type="match status" value="1"/>
</dbReference>
<dbReference type="SUPFAM" id="SSF52540">
    <property type="entry name" value="P-loop containing nucleoside triphosphate hydrolases"/>
    <property type="match status" value="1"/>
</dbReference>
<evidence type="ECO:0000259" key="4">
    <source>
        <dbReference type="PROSITE" id="PS50893"/>
    </source>
</evidence>
<organism evidence="5 6">
    <name type="scientific">Stutzerimonas balearica DSM 6083</name>
    <dbReference type="NCBI Taxonomy" id="1123016"/>
    <lineage>
        <taxon>Bacteria</taxon>
        <taxon>Pseudomonadati</taxon>
        <taxon>Pseudomonadota</taxon>
        <taxon>Gammaproteobacteria</taxon>
        <taxon>Pseudomonadales</taxon>
        <taxon>Pseudomonadaceae</taxon>
        <taxon>Stutzerimonas</taxon>
    </lineage>
</organism>
<dbReference type="GO" id="GO:0005524">
    <property type="term" value="F:ATP binding"/>
    <property type="evidence" value="ECO:0007669"/>
    <property type="project" value="UniProtKB-KW"/>
</dbReference>
<evidence type="ECO:0000256" key="1">
    <source>
        <dbReference type="ARBA" id="ARBA00022448"/>
    </source>
</evidence>
<keyword evidence="3 5" id="KW-0067">ATP-binding</keyword>
<comment type="caution">
    <text evidence="5">The sequence shown here is derived from an EMBL/GenBank/DDBJ whole genome shotgun (WGS) entry which is preliminary data.</text>
</comment>
<dbReference type="Proteomes" id="UP000182276">
    <property type="component" value="Unassembled WGS sequence"/>
</dbReference>
<gene>
    <name evidence="5" type="ORF">SAMN05660875_108158</name>
</gene>
<dbReference type="PANTHER" id="PTHR24220:SF611">
    <property type="entry name" value="ATP-BINDING COMPONENT OF ABC TRANSPORTER-RELATED"/>
    <property type="match status" value="1"/>
</dbReference>